<dbReference type="NCBIfam" id="NF008095">
    <property type="entry name" value="PRK10837.1"/>
    <property type="match status" value="1"/>
</dbReference>
<dbReference type="Pfam" id="PF03466">
    <property type="entry name" value="LysR_substrate"/>
    <property type="match status" value="1"/>
</dbReference>
<dbReference type="PROSITE" id="PS50931">
    <property type="entry name" value="HTH_LYSR"/>
    <property type="match status" value="1"/>
</dbReference>
<proteinExistence type="inferred from homology"/>
<reference evidence="6 7" key="1">
    <citation type="submission" date="2019-07" db="EMBL/GenBank/DDBJ databases">
        <title>Diversity of Bacteria from Kongsfjorden, Arctic.</title>
        <authorList>
            <person name="Yu Y."/>
        </authorList>
    </citation>
    <scope>NUCLEOTIDE SEQUENCE [LARGE SCALE GENOMIC DNA]</scope>
    <source>
        <strain evidence="6 7">SM1923</strain>
    </source>
</reference>
<dbReference type="InterPro" id="IPR036390">
    <property type="entry name" value="WH_DNA-bd_sf"/>
</dbReference>
<dbReference type="OrthoDB" id="9808620at2"/>
<comment type="similarity">
    <text evidence="1">Belongs to the LysR transcriptional regulatory family.</text>
</comment>
<dbReference type="STRING" id="553385.GCA_000591415_02868"/>
<protein>
    <submittedName>
        <fullName evidence="6">LysR family transcriptional regulator</fullName>
    </submittedName>
</protein>
<dbReference type="SUPFAM" id="SSF46785">
    <property type="entry name" value="Winged helix' DNA-binding domain"/>
    <property type="match status" value="1"/>
</dbReference>
<sequence length="302" mass="33506">MQIHITLRQLQVFVAVTRHGSVSAAAREIGLSQSAASQALSELERHLDVQLFERLGRRLALNANGRRLLARAEQLLEQTHALELEAREPDLEGGHLRGELEIAASATIGTWLLPGLAGNFMREHPGTELNLRLRNTHQVVEAVLNYDAELGLIEGDCHAPRLMSQTWREDELVVVAPPTHPLALRGEPLGDQDLATADWILREAGSGTRAVFERALHGRIERLKVRMELGQHEAIKQAVFAGLGIGCLSRLSVAAELARGELVVLPTPQLNLKRHFSMLWHPERYRSPLWQAVKVYLEASPG</sequence>
<dbReference type="PRINTS" id="PR00039">
    <property type="entry name" value="HTHLYSR"/>
</dbReference>
<name>A0A558HHY0_9GAMM</name>
<dbReference type="PANTHER" id="PTHR30126">
    <property type="entry name" value="HTH-TYPE TRANSCRIPTIONAL REGULATOR"/>
    <property type="match status" value="1"/>
</dbReference>
<evidence type="ECO:0000256" key="1">
    <source>
        <dbReference type="ARBA" id="ARBA00009437"/>
    </source>
</evidence>
<keyword evidence="3" id="KW-0238">DNA-binding</keyword>
<dbReference type="InterPro" id="IPR036388">
    <property type="entry name" value="WH-like_DNA-bd_sf"/>
</dbReference>
<dbReference type="SUPFAM" id="SSF53850">
    <property type="entry name" value="Periplasmic binding protein-like II"/>
    <property type="match status" value="1"/>
</dbReference>
<evidence type="ECO:0000313" key="7">
    <source>
        <dbReference type="Proteomes" id="UP000319941"/>
    </source>
</evidence>
<dbReference type="RefSeq" id="WP_024952739.1">
    <property type="nucleotide sequence ID" value="NZ_CAWOWR010000147.1"/>
</dbReference>
<dbReference type="AlphaFoldDB" id="A0A558HHY0"/>
<keyword evidence="4" id="KW-0804">Transcription</keyword>
<dbReference type="InterPro" id="IPR000847">
    <property type="entry name" value="LysR_HTH_N"/>
</dbReference>
<evidence type="ECO:0000259" key="5">
    <source>
        <dbReference type="PROSITE" id="PS50931"/>
    </source>
</evidence>
<dbReference type="CDD" id="cd08420">
    <property type="entry name" value="PBP2_CysL_like"/>
    <property type="match status" value="1"/>
</dbReference>
<evidence type="ECO:0000313" key="6">
    <source>
        <dbReference type="EMBL" id="TVU68745.1"/>
    </source>
</evidence>
<dbReference type="Gene3D" id="3.40.190.10">
    <property type="entry name" value="Periplasmic binding protein-like II"/>
    <property type="match status" value="2"/>
</dbReference>
<comment type="caution">
    <text evidence="6">The sequence shown here is derived from an EMBL/GenBank/DDBJ whole genome shotgun (WGS) entry which is preliminary data.</text>
</comment>
<dbReference type="EMBL" id="VNFH01000009">
    <property type="protein sequence ID" value="TVU68745.1"/>
    <property type="molecule type" value="Genomic_DNA"/>
</dbReference>
<feature type="domain" description="HTH lysR-type" evidence="5">
    <location>
        <begin position="5"/>
        <end position="62"/>
    </location>
</feature>
<evidence type="ECO:0000256" key="4">
    <source>
        <dbReference type="ARBA" id="ARBA00023163"/>
    </source>
</evidence>
<organism evidence="6 7">
    <name type="scientific">Cobetia crustatorum</name>
    <dbReference type="NCBI Taxonomy" id="553385"/>
    <lineage>
        <taxon>Bacteria</taxon>
        <taxon>Pseudomonadati</taxon>
        <taxon>Pseudomonadota</taxon>
        <taxon>Gammaproteobacteria</taxon>
        <taxon>Oceanospirillales</taxon>
        <taxon>Halomonadaceae</taxon>
        <taxon>Cobetia</taxon>
    </lineage>
</organism>
<dbReference type="PANTHER" id="PTHR30126:SF94">
    <property type="entry name" value="LYSR FAMILY TRANSCRIPTIONAL REGULATOR"/>
    <property type="match status" value="1"/>
</dbReference>
<dbReference type="Gene3D" id="1.10.10.10">
    <property type="entry name" value="Winged helix-like DNA-binding domain superfamily/Winged helix DNA-binding domain"/>
    <property type="match status" value="1"/>
</dbReference>
<keyword evidence="7" id="KW-1185">Reference proteome</keyword>
<gene>
    <name evidence="6" type="ORF">FQP86_13230</name>
</gene>
<accession>A0A558HHY0</accession>
<dbReference type="Pfam" id="PF00126">
    <property type="entry name" value="HTH_1"/>
    <property type="match status" value="1"/>
</dbReference>
<evidence type="ECO:0000256" key="3">
    <source>
        <dbReference type="ARBA" id="ARBA00023125"/>
    </source>
</evidence>
<dbReference type="FunFam" id="1.10.10.10:FF:000001">
    <property type="entry name" value="LysR family transcriptional regulator"/>
    <property type="match status" value="1"/>
</dbReference>
<dbReference type="GO" id="GO:0003700">
    <property type="term" value="F:DNA-binding transcription factor activity"/>
    <property type="evidence" value="ECO:0007669"/>
    <property type="project" value="InterPro"/>
</dbReference>
<dbReference type="GO" id="GO:0000976">
    <property type="term" value="F:transcription cis-regulatory region binding"/>
    <property type="evidence" value="ECO:0007669"/>
    <property type="project" value="TreeGrafter"/>
</dbReference>
<dbReference type="InterPro" id="IPR005119">
    <property type="entry name" value="LysR_subst-bd"/>
</dbReference>
<evidence type="ECO:0000256" key="2">
    <source>
        <dbReference type="ARBA" id="ARBA00023015"/>
    </source>
</evidence>
<dbReference type="Proteomes" id="UP000319941">
    <property type="component" value="Unassembled WGS sequence"/>
</dbReference>
<keyword evidence="2" id="KW-0805">Transcription regulation</keyword>